<reference evidence="1 2" key="1">
    <citation type="journal article" date="2025" name="Anaerobe">
        <title>Description of Anaerococcus kampingiae sp. nov., Anaerococcus groningensis sp. nov., Anaerococcus martiniensis sp. nov., and Anaerococcus cruorum sp. nov., isolated from human clinical specimens.</title>
        <authorList>
            <person name="Boiten K.E."/>
            <person name="Meijer J."/>
            <person name="van Wezel E.M."/>
            <person name="Veloo A.C.M."/>
        </authorList>
    </citation>
    <scope>NUCLEOTIDE SEQUENCE [LARGE SCALE GENOMIC DNA]</scope>
    <source>
        <strain evidence="1 2">ENR0874</strain>
    </source>
</reference>
<name>A0ABW9MDJ2_9FIRM</name>
<evidence type="ECO:0000313" key="1">
    <source>
        <dbReference type="EMBL" id="MFO3666527.1"/>
    </source>
</evidence>
<comment type="caution">
    <text evidence="1">The sequence shown here is derived from an EMBL/GenBank/DDBJ whole genome shotgun (WGS) entry which is preliminary data.</text>
</comment>
<sequence>MNTLDNGIHMAQLMKEEDFDKDLDLVTINGARAMNIKKLTA</sequence>
<dbReference type="EMBL" id="JBGMEF010000011">
    <property type="protein sequence ID" value="MFO3666527.1"/>
    <property type="molecule type" value="Genomic_DNA"/>
</dbReference>
<dbReference type="Gene3D" id="3.20.20.140">
    <property type="entry name" value="Metal-dependent hydrolases"/>
    <property type="match status" value="1"/>
</dbReference>
<accession>A0ABW9MDJ2</accession>
<dbReference type="Proteomes" id="UP001637994">
    <property type="component" value="Unassembled WGS sequence"/>
</dbReference>
<dbReference type="RefSeq" id="WP_265213420.1">
    <property type="nucleotide sequence ID" value="NZ_JBGMEF010000011.1"/>
</dbReference>
<protein>
    <submittedName>
        <fullName evidence="1">Uncharacterized protein</fullName>
    </submittedName>
</protein>
<gene>
    <name evidence="1" type="ORF">ACCQ42_01920</name>
</gene>
<keyword evidence="2" id="KW-1185">Reference proteome</keyword>
<evidence type="ECO:0000313" key="2">
    <source>
        <dbReference type="Proteomes" id="UP001637994"/>
    </source>
</evidence>
<organism evidence="1 2">
    <name type="scientific">Anaerococcus kampingae</name>
    <dbReference type="NCBI Taxonomy" id="3115614"/>
    <lineage>
        <taxon>Bacteria</taxon>
        <taxon>Bacillati</taxon>
        <taxon>Bacillota</taxon>
        <taxon>Tissierellia</taxon>
        <taxon>Tissierellales</taxon>
        <taxon>Peptoniphilaceae</taxon>
        <taxon>Anaerococcus</taxon>
    </lineage>
</organism>
<proteinExistence type="predicted"/>